<dbReference type="PANTHER" id="PTHR42988:SF2">
    <property type="entry name" value="CYCLIC NUCLEOTIDE PHOSPHODIESTERASE CBUA0032-RELATED"/>
    <property type="match status" value="1"/>
</dbReference>
<reference evidence="7" key="1">
    <citation type="submission" date="2019-01" db="EMBL/GenBank/DDBJ databases">
        <title>Gri0909 isolated from a small marine red alga.</title>
        <authorList>
            <person name="Kim J."/>
            <person name="Jeong S.E."/>
            <person name="Jeon C.O."/>
        </authorList>
    </citation>
    <scope>NUCLEOTIDE SEQUENCE [LARGE SCALE GENOMIC DNA]</scope>
    <source>
        <strain evidence="7">Gri0909</strain>
    </source>
</reference>
<dbReference type="PANTHER" id="PTHR42988">
    <property type="entry name" value="PHOSPHOHYDROLASE"/>
    <property type="match status" value="1"/>
</dbReference>
<dbReference type="EMBL" id="SADE01000001">
    <property type="protein sequence ID" value="RVU38402.1"/>
    <property type="molecule type" value="Genomic_DNA"/>
</dbReference>
<dbReference type="RefSeq" id="WP_127763774.1">
    <property type="nucleotide sequence ID" value="NZ_SADE01000001.1"/>
</dbReference>
<evidence type="ECO:0000256" key="1">
    <source>
        <dbReference type="ARBA" id="ARBA00022723"/>
    </source>
</evidence>
<dbReference type="GO" id="GO:0046872">
    <property type="term" value="F:metal ion binding"/>
    <property type="evidence" value="ECO:0007669"/>
    <property type="project" value="UniProtKB-KW"/>
</dbReference>
<evidence type="ECO:0000313" key="7">
    <source>
        <dbReference type="Proteomes" id="UP000287447"/>
    </source>
</evidence>
<dbReference type="InterPro" id="IPR029052">
    <property type="entry name" value="Metallo-depent_PP-like"/>
</dbReference>
<dbReference type="Proteomes" id="UP000287447">
    <property type="component" value="Unassembled WGS sequence"/>
</dbReference>
<dbReference type="AlphaFoldDB" id="A0A437QV59"/>
<organism evidence="6 7">
    <name type="scientific">Hwanghaeella grinnelliae</name>
    <dbReference type="NCBI Taxonomy" id="2500179"/>
    <lineage>
        <taxon>Bacteria</taxon>
        <taxon>Pseudomonadati</taxon>
        <taxon>Pseudomonadota</taxon>
        <taxon>Alphaproteobacteria</taxon>
        <taxon>Rhodospirillales</taxon>
        <taxon>Rhodospirillaceae</taxon>
        <taxon>Hwanghaeella</taxon>
    </lineage>
</organism>
<dbReference type="InterPro" id="IPR026575">
    <property type="entry name" value="GpdQ/CpdA-like"/>
</dbReference>
<proteinExistence type="inferred from homology"/>
<dbReference type="Pfam" id="PF00149">
    <property type="entry name" value="Metallophos"/>
    <property type="match status" value="1"/>
</dbReference>
<dbReference type="InterPro" id="IPR004843">
    <property type="entry name" value="Calcineurin-like_PHP"/>
</dbReference>
<keyword evidence="1" id="KW-0479">Metal-binding</keyword>
<keyword evidence="7" id="KW-1185">Reference proteome</keyword>
<evidence type="ECO:0000256" key="4">
    <source>
        <dbReference type="ARBA" id="ARBA00025742"/>
    </source>
</evidence>
<evidence type="ECO:0000259" key="5">
    <source>
        <dbReference type="Pfam" id="PF00149"/>
    </source>
</evidence>
<feature type="domain" description="Calcineurin-like phosphoesterase" evidence="5">
    <location>
        <begin position="3"/>
        <end position="196"/>
    </location>
</feature>
<keyword evidence="3" id="KW-0408">Iron</keyword>
<name>A0A437QV59_9PROT</name>
<dbReference type="InterPro" id="IPR050884">
    <property type="entry name" value="CNP_phosphodiesterase-III"/>
</dbReference>
<dbReference type="GO" id="GO:0004112">
    <property type="term" value="F:cyclic-nucleotide phosphodiesterase activity"/>
    <property type="evidence" value="ECO:0007669"/>
    <property type="project" value="InterPro"/>
</dbReference>
<sequence>MIIAQLSDMHITAPGTLYQGLIPSADMGRAAVDAINAVSPAVDVVVCTGDLTEHGRPEEYAQAREILGALNAPCFVLPGNHDEREAFRAAFLRDGYLPESGPLHYARVIDGLHVVHVDCTVPGEHHGALPDEGLDWLDKTLTAEPDRPTMVLMHFHPVHTGIADVDSYRNFSGVEIGEIIARHPQVLRVLFGHIHRHMTVAFGGTIAMSSPSTVSQILLRLNPTDKSASRMEPPAFLLHHLHADGTMVSHTQPIGDFGPVLDFY</sequence>
<gene>
    <name evidence="6" type="ORF">EOI86_03710</name>
</gene>
<dbReference type="OrthoDB" id="651281at2"/>
<dbReference type="InterPro" id="IPR042281">
    <property type="entry name" value="GpdQ_beta-strand"/>
</dbReference>
<comment type="similarity">
    <text evidence="4">Belongs to the cyclic nucleotide phosphodiesterase class-III family.</text>
</comment>
<dbReference type="InterPro" id="IPR042283">
    <property type="entry name" value="GpdQ_catalytic"/>
</dbReference>
<dbReference type="SUPFAM" id="SSF56300">
    <property type="entry name" value="Metallo-dependent phosphatases"/>
    <property type="match status" value="1"/>
</dbReference>
<evidence type="ECO:0000313" key="6">
    <source>
        <dbReference type="EMBL" id="RVU38402.1"/>
    </source>
</evidence>
<dbReference type="Gene3D" id="3.30.750.180">
    <property type="entry name" value="GpdQ, beta-strand dimerisation domain"/>
    <property type="match status" value="1"/>
</dbReference>
<keyword evidence="2" id="KW-0378">Hydrolase</keyword>
<accession>A0A437QV59</accession>
<dbReference type="Gene3D" id="3.60.21.40">
    <property type="entry name" value="GpdQ, catalytic alpha/beta sandwich domain"/>
    <property type="match status" value="1"/>
</dbReference>
<dbReference type="CDD" id="cd07402">
    <property type="entry name" value="MPP_GpdQ"/>
    <property type="match status" value="1"/>
</dbReference>
<protein>
    <submittedName>
        <fullName evidence="6">Phosphodiesterase</fullName>
    </submittedName>
</protein>
<evidence type="ECO:0000256" key="2">
    <source>
        <dbReference type="ARBA" id="ARBA00022801"/>
    </source>
</evidence>
<evidence type="ECO:0000256" key="3">
    <source>
        <dbReference type="ARBA" id="ARBA00023004"/>
    </source>
</evidence>
<comment type="caution">
    <text evidence="6">The sequence shown here is derived from an EMBL/GenBank/DDBJ whole genome shotgun (WGS) entry which is preliminary data.</text>
</comment>